<feature type="signal peptide" evidence="1">
    <location>
        <begin position="1"/>
        <end position="23"/>
    </location>
</feature>
<sequence>MKISRTTYAVIALIALLPASTFSKKDASFRVFRTTRAKAGKATKTDASISPSPVPYSYPGATTAGSKASKEPVGAKVLKDFLPSKAGKTKCQKEDSDLSEFDLILDLSSFSMSSSMAYSMPMGSKASKAMTKCYKFPESTKSSKTSLDITDNDLSLGDDDYWSFDDDDDWRLNGDDIIDDVTLLIRFFLEQLSICDGTTLDFDSCLVENLITVIANPSGDESTRVLRAANNSPASRAMQSVELAGDDWQVTTECTLPSEDEIKIVVDQATRMCVDSGVQISGDEYNAVLNSFLGIFANEVCVCV</sequence>
<name>A0ABD3P176_9STRA</name>
<comment type="caution">
    <text evidence="2">The sequence shown here is derived from an EMBL/GenBank/DDBJ whole genome shotgun (WGS) entry which is preliminary data.</text>
</comment>
<dbReference type="Proteomes" id="UP001516023">
    <property type="component" value="Unassembled WGS sequence"/>
</dbReference>
<keyword evidence="1" id="KW-0732">Signal</keyword>
<evidence type="ECO:0000313" key="3">
    <source>
        <dbReference type="Proteomes" id="UP001516023"/>
    </source>
</evidence>
<reference evidence="2 3" key="1">
    <citation type="journal article" date="2020" name="G3 (Bethesda)">
        <title>Improved Reference Genome for Cyclotella cryptica CCMP332, a Model for Cell Wall Morphogenesis, Salinity Adaptation, and Lipid Production in Diatoms (Bacillariophyta).</title>
        <authorList>
            <person name="Roberts W.R."/>
            <person name="Downey K.M."/>
            <person name="Ruck E.C."/>
            <person name="Traller J.C."/>
            <person name="Alverson A.J."/>
        </authorList>
    </citation>
    <scope>NUCLEOTIDE SEQUENCE [LARGE SCALE GENOMIC DNA]</scope>
    <source>
        <strain evidence="2 3">CCMP332</strain>
    </source>
</reference>
<dbReference type="AlphaFoldDB" id="A0ABD3P176"/>
<protein>
    <submittedName>
        <fullName evidence="2">Uncharacterized protein</fullName>
    </submittedName>
</protein>
<gene>
    <name evidence="2" type="ORF">HJC23_013517</name>
</gene>
<evidence type="ECO:0000313" key="2">
    <source>
        <dbReference type="EMBL" id="KAL3780225.1"/>
    </source>
</evidence>
<feature type="chain" id="PRO_5044752553" evidence="1">
    <location>
        <begin position="24"/>
        <end position="304"/>
    </location>
</feature>
<evidence type="ECO:0000256" key="1">
    <source>
        <dbReference type="SAM" id="SignalP"/>
    </source>
</evidence>
<dbReference type="EMBL" id="JABMIG020000357">
    <property type="protein sequence ID" value="KAL3780225.1"/>
    <property type="molecule type" value="Genomic_DNA"/>
</dbReference>
<accession>A0ABD3P176</accession>
<keyword evidence="3" id="KW-1185">Reference proteome</keyword>
<organism evidence="2 3">
    <name type="scientific">Cyclotella cryptica</name>
    <dbReference type="NCBI Taxonomy" id="29204"/>
    <lineage>
        <taxon>Eukaryota</taxon>
        <taxon>Sar</taxon>
        <taxon>Stramenopiles</taxon>
        <taxon>Ochrophyta</taxon>
        <taxon>Bacillariophyta</taxon>
        <taxon>Coscinodiscophyceae</taxon>
        <taxon>Thalassiosirophycidae</taxon>
        <taxon>Stephanodiscales</taxon>
        <taxon>Stephanodiscaceae</taxon>
        <taxon>Cyclotella</taxon>
    </lineage>
</organism>
<proteinExistence type="predicted"/>